<gene>
    <name evidence="2" type="ORF">K431DRAFT_37707</name>
</gene>
<reference evidence="2" key="1">
    <citation type="journal article" date="2020" name="Stud. Mycol.">
        <title>101 Dothideomycetes genomes: a test case for predicting lifestyles and emergence of pathogens.</title>
        <authorList>
            <person name="Haridas S."/>
            <person name="Albert R."/>
            <person name="Binder M."/>
            <person name="Bloem J."/>
            <person name="Labutti K."/>
            <person name="Salamov A."/>
            <person name="Andreopoulos B."/>
            <person name="Baker S."/>
            <person name="Barry K."/>
            <person name="Bills G."/>
            <person name="Bluhm B."/>
            <person name="Cannon C."/>
            <person name="Castanera R."/>
            <person name="Culley D."/>
            <person name="Daum C."/>
            <person name="Ezra D."/>
            <person name="Gonzalez J."/>
            <person name="Henrissat B."/>
            <person name="Kuo A."/>
            <person name="Liang C."/>
            <person name="Lipzen A."/>
            <person name="Lutzoni F."/>
            <person name="Magnuson J."/>
            <person name="Mondo S."/>
            <person name="Nolan M."/>
            <person name="Ohm R."/>
            <person name="Pangilinan J."/>
            <person name="Park H.-J."/>
            <person name="Ramirez L."/>
            <person name="Alfaro M."/>
            <person name="Sun H."/>
            <person name="Tritt A."/>
            <person name="Yoshinaga Y."/>
            <person name="Zwiers L.-H."/>
            <person name="Turgeon B."/>
            <person name="Goodwin S."/>
            <person name="Spatafora J."/>
            <person name="Crous P."/>
            <person name="Grigoriev I."/>
        </authorList>
    </citation>
    <scope>NUCLEOTIDE SEQUENCE</scope>
    <source>
        <strain evidence="2">CBS 116435</strain>
    </source>
</reference>
<dbReference type="EMBL" id="MU003914">
    <property type="protein sequence ID" value="KAF2715963.1"/>
    <property type="molecule type" value="Genomic_DNA"/>
</dbReference>
<evidence type="ECO:0000256" key="1">
    <source>
        <dbReference type="SAM" id="MobiDB-lite"/>
    </source>
</evidence>
<evidence type="ECO:0000313" key="2">
    <source>
        <dbReference type="EMBL" id="KAF2715963.1"/>
    </source>
</evidence>
<feature type="region of interest" description="Disordered" evidence="1">
    <location>
        <begin position="132"/>
        <end position="160"/>
    </location>
</feature>
<keyword evidence="3" id="KW-1185">Reference proteome</keyword>
<proteinExistence type="predicted"/>
<comment type="caution">
    <text evidence="2">The sequence shown here is derived from an EMBL/GenBank/DDBJ whole genome shotgun (WGS) entry which is preliminary data.</text>
</comment>
<protein>
    <submittedName>
        <fullName evidence="2">Uncharacterized protein</fullName>
    </submittedName>
</protein>
<sequence length="160" mass="17612">MGDAAWRQRRISSQGQGQLQTDPCYFQLQAGSNNTTTGGIRPVLPTAVLDAAAAAAAAAAEGWDCWPIGNGRQRWHSQLAQELQHTHPFSNWQRTHGLSCIARLASECRYSISTSAPIVADCHAPGRKSWPVAREKPRHNGSHTNFLESMGFRTRRKPLP</sequence>
<name>A0A9P4UJQ5_9PEZI</name>
<dbReference type="AlphaFoldDB" id="A0A9P4UJQ5"/>
<accession>A0A9P4UJQ5</accession>
<dbReference type="Proteomes" id="UP000799441">
    <property type="component" value="Unassembled WGS sequence"/>
</dbReference>
<organism evidence="2 3">
    <name type="scientific">Polychaeton citri CBS 116435</name>
    <dbReference type="NCBI Taxonomy" id="1314669"/>
    <lineage>
        <taxon>Eukaryota</taxon>
        <taxon>Fungi</taxon>
        <taxon>Dikarya</taxon>
        <taxon>Ascomycota</taxon>
        <taxon>Pezizomycotina</taxon>
        <taxon>Dothideomycetes</taxon>
        <taxon>Dothideomycetidae</taxon>
        <taxon>Capnodiales</taxon>
        <taxon>Capnodiaceae</taxon>
        <taxon>Polychaeton</taxon>
    </lineage>
</organism>
<evidence type="ECO:0000313" key="3">
    <source>
        <dbReference type="Proteomes" id="UP000799441"/>
    </source>
</evidence>